<dbReference type="Proteomes" id="UP000554235">
    <property type="component" value="Unassembled WGS sequence"/>
</dbReference>
<gene>
    <name evidence="3" type="ORF">FALBO_8723</name>
</gene>
<keyword evidence="4" id="KW-1185">Reference proteome</keyword>
<feature type="transmembrane region" description="Helical" evidence="2">
    <location>
        <begin position="943"/>
        <end position="965"/>
    </location>
</feature>
<feature type="transmembrane region" description="Helical" evidence="2">
    <location>
        <begin position="144"/>
        <end position="165"/>
    </location>
</feature>
<feature type="compositionally biased region" description="Basic and acidic residues" evidence="1">
    <location>
        <begin position="56"/>
        <end position="65"/>
    </location>
</feature>
<dbReference type="PANTHER" id="PTHR37544:SF3">
    <property type="entry name" value="SPRAY"/>
    <property type="match status" value="1"/>
</dbReference>
<feature type="compositionally biased region" description="Low complexity" evidence="1">
    <location>
        <begin position="66"/>
        <end position="96"/>
    </location>
</feature>
<keyword evidence="2" id="KW-0472">Membrane</keyword>
<dbReference type="EMBL" id="JAADYS010001189">
    <property type="protein sequence ID" value="KAF4464442.1"/>
    <property type="molecule type" value="Genomic_DNA"/>
</dbReference>
<dbReference type="PANTHER" id="PTHR37544">
    <property type="entry name" value="SPRAY-RELATED"/>
    <property type="match status" value="1"/>
</dbReference>
<feature type="transmembrane region" description="Helical" evidence="2">
    <location>
        <begin position="801"/>
        <end position="823"/>
    </location>
</feature>
<protein>
    <recommendedName>
        <fullName evidence="5">Zonadhesin</fullName>
    </recommendedName>
</protein>
<reference evidence="3 4" key="1">
    <citation type="submission" date="2020-01" db="EMBL/GenBank/DDBJ databases">
        <title>Identification and distribution of gene clusters putatively required for synthesis of sphingolipid metabolism inhibitors in phylogenetically diverse species of the filamentous fungus Fusarium.</title>
        <authorList>
            <person name="Kim H.-S."/>
            <person name="Busman M."/>
            <person name="Brown D.W."/>
            <person name="Divon H."/>
            <person name="Uhlig S."/>
            <person name="Proctor R.H."/>
        </authorList>
    </citation>
    <scope>NUCLEOTIDE SEQUENCE [LARGE SCALE GENOMIC DNA]</scope>
    <source>
        <strain evidence="3 4">NRRL 20459</strain>
    </source>
</reference>
<feature type="transmembrane region" description="Helical" evidence="2">
    <location>
        <begin position="554"/>
        <end position="574"/>
    </location>
</feature>
<evidence type="ECO:0000256" key="1">
    <source>
        <dbReference type="SAM" id="MobiDB-lite"/>
    </source>
</evidence>
<feature type="transmembrane region" description="Helical" evidence="2">
    <location>
        <begin position="671"/>
        <end position="692"/>
    </location>
</feature>
<feature type="region of interest" description="Disordered" evidence="1">
    <location>
        <begin position="1"/>
        <end position="111"/>
    </location>
</feature>
<feature type="transmembrane region" description="Helical" evidence="2">
    <location>
        <begin position="909"/>
        <end position="931"/>
    </location>
</feature>
<feature type="compositionally biased region" description="Low complexity" evidence="1">
    <location>
        <begin position="320"/>
        <end position="332"/>
    </location>
</feature>
<feature type="region of interest" description="Disordered" evidence="1">
    <location>
        <begin position="222"/>
        <end position="337"/>
    </location>
</feature>
<evidence type="ECO:0000256" key="2">
    <source>
        <dbReference type="SAM" id="Phobius"/>
    </source>
</evidence>
<accession>A0A8H4LAD4</accession>
<name>A0A8H4LAD4_9HYPO</name>
<organism evidence="3 4">
    <name type="scientific">Fusarium albosuccineum</name>
    <dbReference type="NCBI Taxonomy" id="1237068"/>
    <lineage>
        <taxon>Eukaryota</taxon>
        <taxon>Fungi</taxon>
        <taxon>Dikarya</taxon>
        <taxon>Ascomycota</taxon>
        <taxon>Pezizomycotina</taxon>
        <taxon>Sordariomycetes</taxon>
        <taxon>Hypocreomycetidae</taxon>
        <taxon>Hypocreales</taxon>
        <taxon>Nectriaceae</taxon>
        <taxon>Fusarium</taxon>
        <taxon>Fusarium decemcellulare species complex</taxon>
    </lineage>
</organism>
<sequence length="1037" mass="112337">MSAFPGTRGASGATYDSLPSRYDDDDNLPYDSHSPPLRYDSHSPLPRYDADSPTSRYDDDMEYRQQTEYQQQTGYQQQQTGYQQQTQHQQQPPYYEDPAWPQQTPREEKKVAGQDVYVFGDHQAQSPGRGEREKGDYRPIPLRWHFISALIIVLAGLMGVMIYAVRSLNNTDNTATFGSSDTTSSLASSVASGAPDKRYIIVPHSDWDLVKRQDDAGVVTSAAPVPDAAPDTDPTTAAAAEPAADTDSGPTATDGPEPEVTDQVADQPTATEDTTDPEVTDKATDQASATDDSTDAKVSDKGVDTDDSTDAKVTDKAAGTDDSTDATVTDDVTGTDDSTETVKLTTALVESKFTTTITRSGSYEVLTKTELVTQSEETTATEVFSVAGYTTVSELDYAPSGSAADEPAYTTIIQPASSSTRITVYSSGDVATLKHTTTKEGPPATYVSVGTTTLYQVLTIGDDGKPIPPPVTKLRTSEVPATVKTIVDNPDPVTILQTLADGTVLTSVSTPAGTTRVTTVPPTKVVITDVESATGDVTIVLEATTYTLTNSGYFIGKFLPPIIAVLLAMLLRALNQAAQQYQPFAALSRPGGALGREALNLSFDGFRNIYLPFKLLRDNQPLPFLTALLVWASSIFAPLASEAIGLKIHGRCRKGSIDGCALELGVSEKAAYALIGLLGALALLLAITLTVISRHWRTGVFANPWCAANTAALVARNPEIRPLAANDWHTLKDAVVDKRFALGWYRNSEGRDEYGVVLCGDAIHSAHGVQVGYGDATYGEGVTYSRHTRHRAPQTFAALSVWYRLVFMIFLTCLLGFICYYHFVDTFGHLPKELKRAMESQEFGVRFVCSALGVIVIFGWDFLFTSVAVITPFRRMAESPQVPTRSVLMTPATNPFSGLFVALRVRDPLLFATAFASILSEFLPILLANVPYSLTQTKEAHQICARTCAGLLLVMVILLFSSLFVRWPDLPVDPRSLAGAMWYVAESPWIRGLEGVAAMKSSDRKRTVQGLGGRWTYGPIHTPQGERMTIEHATRGF</sequence>
<keyword evidence="2" id="KW-0812">Transmembrane</keyword>
<dbReference type="AlphaFoldDB" id="A0A8H4LAD4"/>
<evidence type="ECO:0000313" key="4">
    <source>
        <dbReference type="Proteomes" id="UP000554235"/>
    </source>
</evidence>
<feature type="transmembrane region" description="Helical" evidence="2">
    <location>
        <begin position="622"/>
        <end position="640"/>
    </location>
</feature>
<evidence type="ECO:0000313" key="3">
    <source>
        <dbReference type="EMBL" id="KAF4464442.1"/>
    </source>
</evidence>
<dbReference type="Pfam" id="PF11915">
    <property type="entry name" value="DUF3433"/>
    <property type="match status" value="2"/>
</dbReference>
<feature type="compositionally biased region" description="Low complexity" evidence="1">
    <location>
        <begin position="222"/>
        <end position="247"/>
    </location>
</feature>
<dbReference type="OrthoDB" id="5428901at2759"/>
<comment type="caution">
    <text evidence="3">The sequence shown here is derived from an EMBL/GenBank/DDBJ whole genome shotgun (WGS) entry which is preliminary data.</text>
</comment>
<keyword evidence="2" id="KW-1133">Transmembrane helix</keyword>
<feature type="transmembrane region" description="Helical" evidence="2">
    <location>
        <begin position="843"/>
        <end position="870"/>
    </location>
</feature>
<dbReference type="InterPro" id="IPR021840">
    <property type="entry name" value="DUF3433"/>
</dbReference>
<evidence type="ECO:0008006" key="5">
    <source>
        <dbReference type="Google" id="ProtNLM"/>
    </source>
</evidence>
<feature type="compositionally biased region" description="Basic and acidic residues" evidence="1">
    <location>
        <begin position="294"/>
        <end position="319"/>
    </location>
</feature>
<proteinExistence type="predicted"/>